<feature type="domain" description="VWFA" evidence="4">
    <location>
        <begin position="133"/>
        <end position="331"/>
    </location>
</feature>
<dbReference type="InterPro" id="IPR002035">
    <property type="entry name" value="VWF_A"/>
</dbReference>
<sequence>MSEQTSTFAELSSDLSSSLSNAMKNVDGLSFDGFATHFHFVRPWWLLAFFGLFLVLFLLKKIRYYQSPWQHFLPAHLASALLENSDNQSTQQSQSTQVNYWLKPFIIGSCVIVALAGPAWQKLPQPVYQLERGAVLIMDMSYSMYATDVKPNRLTRSRYKAIDLLNKINEGEVGLISYAGDAFVISPLTQDIKNIELLLPSLSPDIMPVPGANALAALTLAGKTLNNGGHISGDIYWFTDDIDNSELADIYAWANDNNHKVNILGVGSKAGAPIKLSTGELLKDNTGSIIIPKLPIAKLEGIAQRSRGVYHTMTNSDADIKALTAHLSANLNDKNNSANNGGNSNKASEELMQGDQYQEQGPWLLILIIPLLLTYFRRGSSILAITWLMPLTLMLSLSSVSPNSYAASMNTAALNATEVAEQSSTGSNETSEVRQFWNNLWQTPDQQGQELFQEQNYQQAAEEFENSQWQGSALYKAGDYEQALQAFKQSDSAQSLYNQGNTLAQMQKIDEAIDAYKQALEKDPDLTDAKDNLAQLEALKKQQEQQQQDSGDQSQEQTDDNQQQGDQGEQQKQDSQDGQQSEDGESKDQSQAGNQQDGEQSPEQNQSEEQSDEQSEQESQQSQEQKEQEQKEKEAQAAQAKESDEEPQGDEKSLAQQISDKQAQETDQKHQQLLNKVTDDPYLLLRNKMRLEYQKRKNDNPPPGVTKQW</sequence>
<dbReference type="Proteomes" id="UP000815846">
    <property type="component" value="Unassembled WGS sequence"/>
</dbReference>
<feature type="transmembrane region" description="Helical" evidence="3">
    <location>
        <begin position="43"/>
        <end position="59"/>
    </location>
</feature>
<reference evidence="5 6" key="1">
    <citation type="submission" date="2019-08" db="EMBL/GenBank/DDBJ databases">
        <title>Microbe sample from Colwellia echini.</title>
        <authorList>
            <person name="Christiansen L."/>
            <person name="Pathiraja D."/>
            <person name="Schultz-Johansen M."/>
            <person name="Choi I.-G."/>
            <person name="Stougaard P."/>
        </authorList>
    </citation>
    <scope>NUCLEOTIDE SEQUENCE [LARGE SCALE GENOMIC DNA]</scope>
    <source>
        <strain evidence="5 6">A3</strain>
    </source>
</reference>
<dbReference type="Gene3D" id="3.40.50.410">
    <property type="entry name" value="von Willebrand factor, type A domain"/>
    <property type="match status" value="1"/>
</dbReference>
<feature type="compositionally biased region" description="Low complexity" evidence="2">
    <location>
        <begin position="599"/>
        <end position="608"/>
    </location>
</feature>
<keyword evidence="6" id="KW-1185">Reference proteome</keyword>
<feature type="compositionally biased region" description="Low complexity" evidence="2">
    <location>
        <begin position="544"/>
        <end position="568"/>
    </location>
</feature>
<protein>
    <submittedName>
        <fullName evidence="5">VWA domain-containing protein</fullName>
    </submittedName>
</protein>
<evidence type="ECO:0000259" key="4">
    <source>
        <dbReference type="PROSITE" id="PS50234"/>
    </source>
</evidence>
<dbReference type="InterPro" id="IPR036465">
    <property type="entry name" value="vWFA_dom_sf"/>
</dbReference>
<dbReference type="Gene3D" id="1.25.40.10">
    <property type="entry name" value="Tetratricopeptide repeat domain"/>
    <property type="match status" value="1"/>
</dbReference>
<feature type="transmembrane region" description="Helical" evidence="3">
    <location>
        <begin position="100"/>
        <end position="120"/>
    </location>
</feature>
<feature type="compositionally biased region" description="Polar residues" evidence="2">
    <location>
        <begin position="589"/>
        <end position="598"/>
    </location>
</feature>
<dbReference type="PROSITE" id="PS50234">
    <property type="entry name" value="VWFA"/>
    <property type="match status" value="1"/>
</dbReference>
<keyword evidence="3" id="KW-0812">Transmembrane</keyword>
<dbReference type="RefSeq" id="WP_101344265.1">
    <property type="nucleotide sequence ID" value="NZ_PJAI02000031.1"/>
</dbReference>
<dbReference type="InterPro" id="IPR011990">
    <property type="entry name" value="TPR-like_helical_dom_sf"/>
</dbReference>
<evidence type="ECO:0000256" key="2">
    <source>
        <dbReference type="SAM" id="MobiDB-lite"/>
    </source>
</evidence>
<evidence type="ECO:0000313" key="5">
    <source>
        <dbReference type="EMBL" id="TYK64297.1"/>
    </source>
</evidence>
<keyword evidence="3" id="KW-0472">Membrane</keyword>
<organism evidence="5 6">
    <name type="scientific">Colwellia echini</name>
    <dbReference type="NCBI Taxonomy" id="1982103"/>
    <lineage>
        <taxon>Bacteria</taxon>
        <taxon>Pseudomonadati</taxon>
        <taxon>Pseudomonadota</taxon>
        <taxon>Gammaproteobacteria</taxon>
        <taxon>Alteromonadales</taxon>
        <taxon>Colwelliaceae</taxon>
        <taxon>Colwellia</taxon>
    </lineage>
</organism>
<dbReference type="PANTHER" id="PTHR22550:SF14">
    <property type="entry name" value="VWFA DOMAIN-CONTAINING PROTEIN"/>
    <property type="match status" value="1"/>
</dbReference>
<name>A0ABY3MT65_9GAMM</name>
<accession>A0ABY3MT65</accession>
<evidence type="ECO:0000256" key="3">
    <source>
        <dbReference type="SAM" id="Phobius"/>
    </source>
</evidence>
<feature type="compositionally biased region" description="Basic and acidic residues" evidence="2">
    <location>
        <begin position="624"/>
        <end position="635"/>
    </location>
</feature>
<keyword evidence="3" id="KW-1133">Transmembrane helix</keyword>
<dbReference type="PROSITE" id="PS50005">
    <property type="entry name" value="TPR"/>
    <property type="match status" value="1"/>
</dbReference>
<proteinExistence type="predicted"/>
<dbReference type="SMART" id="SM00028">
    <property type="entry name" value="TPR"/>
    <property type="match status" value="1"/>
</dbReference>
<feature type="compositionally biased region" description="Pro residues" evidence="2">
    <location>
        <begin position="700"/>
        <end position="709"/>
    </location>
</feature>
<evidence type="ECO:0000313" key="6">
    <source>
        <dbReference type="Proteomes" id="UP000815846"/>
    </source>
</evidence>
<gene>
    <name evidence="5" type="ORF">CWS31_016375</name>
</gene>
<feature type="compositionally biased region" description="Basic and acidic residues" evidence="2">
    <location>
        <begin position="689"/>
        <end position="699"/>
    </location>
</feature>
<dbReference type="Pfam" id="PF00515">
    <property type="entry name" value="TPR_1"/>
    <property type="match status" value="1"/>
</dbReference>
<evidence type="ECO:0000256" key="1">
    <source>
        <dbReference type="PROSITE-ProRule" id="PRU00339"/>
    </source>
</evidence>
<dbReference type="SUPFAM" id="SSF53300">
    <property type="entry name" value="vWA-like"/>
    <property type="match status" value="1"/>
</dbReference>
<dbReference type="PROSITE" id="PS50293">
    <property type="entry name" value="TPR_REGION"/>
    <property type="match status" value="1"/>
</dbReference>
<feature type="repeat" description="TPR" evidence="1">
    <location>
        <begin position="493"/>
        <end position="526"/>
    </location>
</feature>
<comment type="caution">
    <text evidence="5">The sequence shown here is derived from an EMBL/GenBank/DDBJ whole genome shotgun (WGS) entry which is preliminary data.</text>
</comment>
<dbReference type="PANTHER" id="PTHR22550">
    <property type="entry name" value="SPORE GERMINATION PROTEIN"/>
    <property type="match status" value="1"/>
</dbReference>
<dbReference type="Pfam" id="PF13519">
    <property type="entry name" value="VWA_2"/>
    <property type="match status" value="1"/>
</dbReference>
<dbReference type="InterPro" id="IPR050768">
    <property type="entry name" value="UPF0353/GerABKA_families"/>
</dbReference>
<dbReference type="EMBL" id="PJAI02000031">
    <property type="protein sequence ID" value="TYK64297.1"/>
    <property type="molecule type" value="Genomic_DNA"/>
</dbReference>
<feature type="region of interest" description="Disordered" evidence="2">
    <location>
        <begin position="540"/>
        <end position="709"/>
    </location>
</feature>
<keyword evidence="1" id="KW-0802">TPR repeat</keyword>
<dbReference type="SUPFAM" id="SSF48452">
    <property type="entry name" value="TPR-like"/>
    <property type="match status" value="1"/>
</dbReference>
<dbReference type="InterPro" id="IPR019734">
    <property type="entry name" value="TPR_rpt"/>
</dbReference>